<dbReference type="InterPro" id="IPR005561">
    <property type="entry name" value="ANTAR"/>
</dbReference>
<feature type="compositionally biased region" description="Polar residues" evidence="5">
    <location>
        <begin position="246"/>
        <end position="259"/>
    </location>
</feature>
<dbReference type="InterPro" id="IPR012074">
    <property type="entry name" value="GAF_ANTAR"/>
</dbReference>
<dbReference type="InterPro" id="IPR003018">
    <property type="entry name" value="GAF"/>
</dbReference>
<accession>A0ABW2AJN4</accession>
<keyword evidence="1" id="KW-0808">Transferase</keyword>
<evidence type="ECO:0000259" key="6">
    <source>
        <dbReference type="PROSITE" id="PS50921"/>
    </source>
</evidence>
<name>A0ABW2AJN4_9MICO</name>
<dbReference type="Proteomes" id="UP001596298">
    <property type="component" value="Unassembled WGS sequence"/>
</dbReference>
<evidence type="ECO:0000256" key="4">
    <source>
        <dbReference type="ARBA" id="ARBA00023163"/>
    </source>
</evidence>
<evidence type="ECO:0000256" key="3">
    <source>
        <dbReference type="ARBA" id="ARBA00023015"/>
    </source>
</evidence>
<protein>
    <submittedName>
        <fullName evidence="7">GAF and ANTAR domain-containing protein</fullName>
    </submittedName>
</protein>
<proteinExistence type="predicted"/>
<dbReference type="SMART" id="SM01012">
    <property type="entry name" value="ANTAR"/>
    <property type="match status" value="1"/>
</dbReference>
<feature type="region of interest" description="Disordered" evidence="5">
    <location>
        <begin position="240"/>
        <end position="259"/>
    </location>
</feature>
<gene>
    <name evidence="7" type="ORF">ACFQDH_17805</name>
</gene>
<dbReference type="Gene3D" id="3.30.450.40">
    <property type="match status" value="1"/>
</dbReference>
<dbReference type="InterPro" id="IPR029016">
    <property type="entry name" value="GAF-like_dom_sf"/>
</dbReference>
<keyword evidence="8" id="KW-1185">Reference proteome</keyword>
<organism evidence="7 8">
    <name type="scientific">Flexivirga alba</name>
    <dbReference type="NCBI Taxonomy" id="702742"/>
    <lineage>
        <taxon>Bacteria</taxon>
        <taxon>Bacillati</taxon>
        <taxon>Actinomycetota</taxon>
        <taxon>Actinomycetes</taxon>
        <taxon>Micrococcales</taxon>
        <taxon>Dermacoccaceae</taxon>
        <taxon>Flexivirga</taxon>
    </lineage>
</organism>
<dbReference type="SUPFAM" id="SSF52172">
    <property type="entry name" value="CheY-like"/>
    <property type="match status" value="1"/>
</dbReference>
<evidence type="ECO:0000313" key="7">
    <source>
        <dbReference type="EMBL" id="MFC6707056.1"/>
    </source>
</evidence>
<dbReference type="SUPFAM" id="SSF55781">
    <property type="entry name" value="GAF domain-like"/>
    <property type="match status" value="1"/>
</dbReference>
<dbReference type="Pfam" id="PF13185">
    <property type="entry name" value="GAF_2"/>
    <property type="match status" value="1"/>
</dbReference>
<feature type="domain" description="ANTAR" evidence="6">
    <location>
        <begin position="163"/>
        <end position="224"/>
    </location>
</feature>
<comment type="caution">
    <text evidence="7">The sequence shown here is derived from an EMBL/GenBank/DDBJ whole genome shotgun (WGS) entry which is preliminary data.</text>
</comment>
<dbReference type="PIRSF" id="PIRSF036625">
    <property type="entry name" value="GAF_ANTAR"/>
    <property type="match status" value="1"/>
</dbReference>
<sequence>MSHETKDFGRARAFEQISRDLMHAGGEQPTLALITELAVETVPACDACGVSIRRTDGTVDTPACTSPLVEKADALQYEFGEGPCLDAVWKLDTYVIEDMESEKRWPRWAPAAAELGFRAILSVRLDTPERTLGGLNLYAHAPDVFDNTDVMIASIFARHAANALTATRRNDGLHTALQTRQAIGIAQGMLMQRYGLNLDQAFEVLRRYSQEQNIKLRVVAEELVAAGTITQGIGATLNEAEPETASAGSPPQQVSRPAV</sequence>
<reference evidence="8" key="1">
    <citation type="journal article" date="2019" name="Int. J. Syst. Evol. Microbiol.">
        <title>The Global Catalogue of Microorganisms (GCM) 10K type strain sequencing project: providing services to taxonomists for standard genome sequencing and annotation.</title>
        <authorList>
            <consortium name="The Broad Institute Genomics Platform"/>
            <consortium name="The Broad Institute Genome Sequencing Center for Infectious Disease"/>
            <person name="Wu L."/>
            <person name="Ma J."/>
        </authorList>
    </citation>
    <scope>NUCLEOTIDE SEQUENCE [LARGE SCALE GENOMIC DNA]</scope>
    <source>
        <strain evidence="8">CCUG 58127</strain>
    </source>
</reference>
<keyword evidence="3" id="KW-0805">Transcription regulation</keyword>
<keyword evidence="2" id="KW-0418">Kinase</keyword>
<evidence type="ECO:0000313" key="8">
    <source>
        <dbReference type="Proteomes" id="UP001596298"/>
    </source>
</evidence>
<dbReference type="PROSITE" id="PS50921">
    <property type="entry name" value="ANTAR"/>
    <property type="match status" value="1"/>
</dbReference>
<evidence type="ECO:0000256" key="1">
    <source>
        <dbReference type="ARBA" id="ARBA00022679"/>
    </source>
</evidence>
<dbReference type="InterPro" id="IPR036388">
    <property type="entry name" value="WH-like_DNA-bd_sf"/>
</dbReference>
<evidence type="ECO:0000256" key="5">
    <source>
        <dbReference type="SAM" id="MobiDB-lite"/>
    </source>
</evidence>
<evidence type="ECO:0000256" key="2">
    <source>
        <dbReference type="ARBA" id="ARBA00022777"/>
    </source>
</evidence>
<keyword evidence="4" id="KW-0804">Transcription</keyword>
<dbReference type="RefSeq" id="WP_382403726.1">
    <property type="nucleotide sequence ID" value="NZ_JBHSWH010000001.1"/>
</dbReference>
<dbReference type="InterPro" id="IPR011006">
    <property type="entry name" value="CheY-like_superfamily"/>
</dbReference>
<dbReference type="EMBL" id="JBHSWH010000001">
    <property type="protein sequence ID" value="MFC6707056.1"/>
    <property type="molecule type" value="Genomic_DNA"/>
</dbReference>
<dbReference type="Pfam" id="PF03861">
    <property type="entry name" value="ANTAR"/>
    <property type="match status" value="1"/>
</dbReference>
<dbReference type="Gene3D" id="1.10.10.10">
    <property type="entry name" value="Winged helix-like DNA-binding domain superfamily/Winged helix DNA-binding domain"/>
    <property type="match status" value="1"/>
</dbReference>